<dbReference type="Proteomes" id="UP001227317">
    <property type="component" value="Unassembled WGS sequence"/>
</dbReference>
<accession>A0ABU0WDC3</accession>
<dbReference type="EMBL" id="JAUJFI010000016">
    <property type="protein sequence ID" value="MDQ2102185.1"/>
    <property type="molecule type" value="Genomic_DNA"/>
</dbReference>
<organism evidence="1 2">
    <name type="scientific">Azospirillum isscasi</name>
    <dbReference type="NCBI Taxonomy" id="3053926"/>
    <lineage>
        <taxon>Bacteria</taxon>
        <taxon>Pseudomonadati</taxon>
        <taxon>Pseudomonadota</taxon>
        <taxon>Alphaproteobacteria</taxon>
        <taxon>Rhodospirillales</taxon>
        <taxon>Azospirillaceae</taxon>
        <taxon>Azospirillum</taxon>
    </lineage>
</organism>
<dbReference type="InterPro" id="IPR049807">
    <property type="entry name" value="DpdD-like"/>
</dbReference>
<evidence type="ECO:0000313" key="2">
    <source>
        <dbReference type="Proteomes" id="UP001227317"/>
    </source>
</evidence>
<dbReference type="RefSeq" id="WP_306704165.1">
    <property type="nucleotide sequence ID" value="NZ_JAUJFI010000016.1"/>
</dbReference>
<sequence length="751" mass="81517">MISDLDPVNAIWLRAFFSPPNELDWDSLVDRTAPQAMLDQVLPWLRSLREERAQTAVILPFVQNGSTVAWYATACKPGGGPDLEADLTAWLGPSYLAYPPAMADDANDPAAAAMRRRFGSTVYRFSGTDQAANARIAKRIAAYAALTGRRPVTTRSALRPVGAIRADFERALLVKDGPRAEALVAEMRDTGRLNEENLRYLDVRLKAGLGFWPQIARDHWLVRTLADLPVPPQTLSDIIEALYRTYLEDIELAGDAASLLPAFEQRIAKAYPRLLASRRGIKTPQVVKAFLLFERCQPRPSAGVLAELLELLPQDDPAFPLFSGLATGAGTPVDAEADATAAEEAFDDGNFDRAFALFLSLPMDRRSVQRLVSCALLIGTDEARTRLLGKIDSAAPTLLQGLAEPVREKLQTLRATKGNGGSTSGHTRVTGWVAWAEALRDGQDTHALTSVLEEAATWDVTAFGRDEVLSRHFATLLGNLSGEAALAARRAVPAIYNAFFPQGQGGSDHNKAVLSLLFDLVVLDEALSGIDLELLSMLLGHLLAIGISSKEYQSLLRDLEDVQERVSSYAHLAWGLDVCEMLVIAPAPSADAREARLRFFLGLVGQAKSFAHRLKLQDTLPLEFLCRDFGVDPGSLETMRLVGDREAERPAQDLAGKTIVIYTLAEAAGTRAKQALEKMFPGASVQMNSDTVATARLTSLAKAADIFVFAWRSSSHQAFYCIKDAMAGRAPVMAAGKGTASILRAVLDNLT</sequence>
<proteinExistence type="predicted"/>
<gene>
    <name evidence="1" type="primary">dpdD</name>
    <name evidence="1" type="ORF">QSG27_05720</name>
</gene>
<reference evidence="1 2" key="1">
    <citation type="submission" date="2023-06" db="EMBL/GenBank/DDBJ databases">
        <title>Azospirillum isscasensis sp.nov, a bacterium isolated from rhizosphere soil of rice.</title>
        <authorList>
            <person name="Wang H."/>
        </authorList>
    </citation>
    <scope>NUCLEOTIDE SEQUENCE [LARGE SCALE GENOMIC DNA]</scope>
    <source>
        <strain evidence="1 2">C340-1</strain>
    </source>
</reference>
<comment type="caution">
    <text evidence="1">The sequence shown here is derived from an EMBL/GenBank/DDBJ whole genome shotgun (WGS) entry which is preliminary data.</text>
</comment>
<evidence type="ECO:0000313" key="1">
    <source>
        <dbReference type="EMBL" id="MDQ2102185.1"/>
    </source>
</evidence>
<keyword evidence="2" id="KW-1185">Reference proteome</keyword>
<protein>
    <submittedName>
        <fullName evidence="1">Protein DpdD</fullName>
    </submittedName>
</protein>
<dbReference type="NCBIfam" id="NF041061">
    <property type="entry name" value="DpdD"/>
    <property type="match status" value="1"/>
</dbReference>
<name>A0ABU0WDC3_9PROT</name>